<dbReference type="EMBL" id="CP016793">
    <property type="protein sequence ID" value="ANZ36867.1"/>
    <property type="molecule type" value="Genomic_DNA"/>
</dbReference>
<proteinExistence type="predicted"/>
<dbReference type="STRING" id="1586287.BBK82_13075"/>
<dbReference type="AlphaFoldDB" id="A0A1B2HGM3"/>
<name>A0A1B2HGM3_9PSEU</name>
<reference evidence="1 2" key="1">
    <citation type="submission" date="2016-07" db="EMBL/GenBank/DDBJ databases">
        <title>Complete genome sequence of the Lentzea guizhouensis DHS C013.</title>
        <authorList>
            <person name="Cao C."/>
        </authorList>
    </citation>
    <scope>NUCLEOTIDE SEQUENCE [LARGE SCALE GENOMIC DNA]</scope>
    <source>
        <strain evidence="1 2">DHS C013</strain>
    </source>
</reference>
<keyword evidence="2" id="KW-1185">Reference proteome</keyword>
<accession>A0A1B2HGM3</accession>
<sequence length="75" mass="8019">MVRRGQMAGGLDVLSTCPETAAVAPYRDGALAGYVQFTVRATDGDGGTRMWLWVHASALRPDDGASRRLVTRLAV</sequence>
<evidence type="ECO:0000313" key="2">
    <source>
        <dbReference type="Proteomes" id="UP000093053"/>
    </source>
</evidence>
<dbReference type="KEGG" id="led:BBK82_13075"/>
<protein>
    <submittedName>
        <fullName evidence="1">Uncharacterized protein</fullName>
    </submittedName>
</protein>
<gene>
    <name evidence="1" type="ORF">BBK82_13075</name>
</gene>
<dbReference type="Proteomes" id="UP000093053">
    <property type="component" value="Chromosome"/>
</dbReference>
<organism evidence="1 2">
    <name type="scientific">Lentzea guizhouensis</name>
    <dbReference type="NCBI Taxonomy" id="1586287"/>
    <lineage>
        <taxon>Bacteria</taxon>
        <taxon>Bacillati</taxon>
        <taxon>Actinomycetota</taxon>
        <taxon>Actinomycetes</taxon>
        <taxon>Pseudonocardiales</taxon>
        <taxon>Pseudonocardiaceae</taxon>
        <taxon>Lentzea</taxon>
    </lineage>
</organism>
<evidence type="ECO:0000313" key="1">
    <source>
        <dbReference type="EMBL" id="ANZ36867.1"/>
    </source>
</evidence>